<dbReference type="RefSeq" id="WP_160150152.1">
    <property type="nucleotide sequence ID" value="NZ_FNVT01000001.1"/>
</dbReference>
<accession>A0A1H5UVJ1</accession>
<sequence length="50" mass="5255">MSPDIKISIRNVTKTFPARGRAEPRTALSGLDLRAGELLTLAGQAVPAHG</sequence>
<organism evidence="1 2">
    <name type="scientific">Nonomuraea solani</name>
    <dbReference type="NCBI Taxonomy" id="1144553"/>
    <lineage>
        <taxon>Bacteria</taxon>
        <taxon>Bacillati</taxon>
        <taxon>Actinomycetota</taxon>
        <taxon>Actinomycetes</taxon>
        <taxon>Streptosporangiales</taxon>
        <taxon>Streptosporangiaceae</taxon>
        <taxon>Nonomuraea</taxon>
    </lineage>
</organism>
<gene>
    <name evidence="1" type="ORF">SAMN05444920_101665</name>
</gene>
<reference evidence="1 2" key="1">
    <citation type="submission" date="2016-10" db="EMBL/GenBank/DDBJ databases">
        <authorList>
            <person name="de Groot N.N."/>
        </authorList>
    </citation>
    <scope>NUCLEOTIDE SEQUENCE [LARGE SCALE GENOMIC DNA]</scope>
    <source>
        <strain evidence="1 2">CGMCC 4.7037</strain>
    </source>
</reference>
<dbReference type="AlphaFoldDB" id="A0A1H5UVJ1"/>
<protein>
    <submittedName>
        <fullName evidence="1">NitT/TauT family transport system ATP-binding protein</fullName>
    </submittedName>
</protein>
<evidence type="ECO:0000313" key="2">
    <source>
        <dbReference type="Proteomes" id="UP000236732"/>
    </source>
</evidence>
<keyword evidence="1" id="KW-0547">Nucleotide-binding</keyword>
<dbReference type="Proteomes" id="UP000236732">
    <property type="component" value="Unassembled WGS sequence"/>
</dbReference>
<keyword evidence="2" id="KW-1185">Reference proteome</keyword>
<evidence type="ECO:0000313" key="1">
    <source>
        <dbReference type="EMBL" id="SEF79000.1"/>
    </source>
</evidence>
<dbReference type="GO" id="GO:0005524">
    <property type="term" value="F:ATP binding"/>
    <property type="evidence" value="ECO:0007669"/>
    <property type="project" value="UniProtKB-KW"/>
</dbReference>
<name>A0A1H5UVJ1_9ACTN</name>
<keyword evidence="1" id="KW-0067">ATP-binding</keyword>
<proteinExistence type="predicted"/>
<dbReference type="EMBL" id="FNVT01000001">
    <property type="protein sequence ID" value="SEF79000.1"/>
    <property type="molecule type" value="Genomic_DNA"/>
</dbReference>